<feature type="domain" description="HTH tetR-type" evidence="5">
    <location>
        <begin position="12"/>
        <end position="72"/>
    </location>
</feature>
<keyword evidence="1" id="KW-0805">Transcription regulation</keyword>
<dbReference type="PROSITE" id="PS50977">
    <property type="entry name" value="HTH_TETR_2"/>
    <property type="match status" value="1"/>
</dbReference>
<dbReference type="Gene3D" id="1.10.357.10">
    <property type="entry name" value="Tetracycline Repressor, domain 2"/>
    <property type="match status" value="1"/>
</dbReference>
<feature type="DNA-binding region" description="H-T-H motif" evidence="4">
    <location>
        <begin position="35"/>
        <end position="54"/>
    </location>
</feature>
<accession>A0A4Q1QTM8</accession>
<dbReference type="PANTHER" id="PTHR47506">
    <property type="entry name" value="TRANSCRIPTIONAL REGULATORY PROTEIN"/>
    <property type="match status" value="1"/>
</dbReference>
<evidence type="ECO:0000256" key="3">
    <source>
        <dbReference type="ARBA" id="ARBA00023163"/>
    </source>
</evidence>
<gene>
    <name evidence="6" type="ORF">EST54_19755</name>
</gene>
<name>A0A4Q1QTM8_9ACTN</name>
<dbReference type="SUPFAM" id="SSF48498">
    <property type="entry name" value="Tetracyclin repressor-like, C-terminal domain"/>
    <property type="match status" value="1"/>
</dbReference>
<dbReference type="PRINTS" id="PR00455">
    <property type="entry name" value="HTHTETR"/>
</dbReference>
<dbReference type="AlphaFoldDB" id="A0A4Q1QTM8"/>
<evidence type="ECO:0000313" key="6">
    <source>
        <dbReference type="EMBL" id="RXS65126.1"/>
    </source>
</evidence>
<dbReference type="InterPro" id="IPR009057">
    <property type="entry name" value="Homeodomain-like_sf"/>
</dbReference>
<dbReference type="GO" id="GO:0003677">
    <property type="term" value="F:DNA binding"/>
    <property type="evidence" value="ECO:0007669"/>
    <property type="project" value="UniProtKB-UniRule"/>
</dbReference>
<evidence type="ECO:0000256" key="2">
    <source>
        <dbReference type="ARBA" id="ARBA00023125"/>
    </source>
</evidence>
<dbReference type="InterPro" id="IPR001647">
    <property type="entry name" value="HTH_TetR"/>
</dbReference>
<evidence type="ECO:0000256" key="1">
    <source>
        <dbReference type="ARBA" id="ARBA00023015"/>
    </source>
</evidence>
<dbReference type="SUPFAM" id="SSF46689">
    <property type="entry name" value="Homeodomain-like"/>
    <property type="match status" value="1"/>
</dbReference>
<organism evidence="6 7">
    <name type="scientific">Streptomyces sioyaensis</name>
    <dbReference type="NCBI Taxonomy" id="67364"/>
    <lineage>
        <taxon>Bacteria</taxon>
        <taxon>Bacillati</taxon>
        <taxon>Actinomycetota</taxon>
        <taxon>Actinomycetes</taxon>
        <taxon>Kitasatosporales</taxon>
        <taxon>Streptomycetaceae</taxon>
        <taxon>Streptomyces</taxon>
    </lineage>
</organism>
<comment type="caution">
    <text evidence="6">The sequence shown here is derived from an EMBL/GenBank/DDBJ whole genome shotgun (WGS) entry which is preliminary data.</text>
</comment>
<dbReference type="RefSeq" id="WP_129248960.1">
    <property type="nucleotide sequence ID" value="NZ_JABZEL010000008.1"/>
</dbReference>
<keyword evidence="2 4" id="KW-0238">DNA-binding</keyword>
<sequence length="201" mass="22202">MNVHGVEPPPRPSARNRLLTAADDLFYAQGIETTGVDALIEAADVARMTFYKHFRGKDALVVAYLEERDDRWRKLLDLTWEAAGDDPRDRLLAVFDALGICHSERGFRGCSFANAAAELAHRDHPARTIVTAHKSELREDISSLVHRAGYENAADLTDTLLMLYEGATTTQALGTVEDAISKARAAVARLLETWPRREGGS</sequence>
<dbReference type="PANTHER" id="PTHR47506:SF1">
    <property type="entry name" value="HTH-TYPE TRANSCRIPTIONAL REGULATOR YJDC"/>
    <property type="match status" value="1"/>
</dbReference>
<keyword evidence="7" id="KW-1185">Reference proteome</keyword>
<dbReference type="InterPro" id="IPR036271">
    <property type="entry name" value="Tet_transcr_reg_TetR-rel_C_sf"/>
</dbReference>
<protein>
    <submittedName>
        <fullName evidence="6">TetR/AcrR family transcriptional regulator</fullName>
    </submittedName>
</protein>
<dbReference type="Proteomes" id="UP000289482">
    <property type="component" value="Unassembled WGS sequence"/>
</dbReference>
<keyword evidence="3" id="KW-0804">Transcription</keyword>
<dbReference type="EMBL" id="SDIF01000056">
    <property type="protein sequence ID" value="RXS65126.1"/>
    <property type="molecule type" value="Genomic_DNA"/>
</dbReference>
<dbReference type="GeneID" id="95780159"/>
<dbReference type="Pfam" id="PF00440">
    <property type="entry name" value="TetR_N"/>
    <property type="match status" value="1"/>
</dbReference>
<evidence type="ECO:0000259" key="5">
    <source>
        <dbReference type="PROSITE" id="PS50977"/>
    </source>
</evidence>
<reference evidence="6 7" key="1">
    <citation type="submission" date="2019-01" db="EMBL/GenBank/DDBJ databases">
        <title>Draft genome sequences of the type strain Streptomyces sioyaensis DSM 40032 and its novel strain, TM32, a thermotolerant antibiotics-producing actinobacterium.</title>
        <authorList>
            <person name="Nakaew N."/>
            <person name="Lumyong S."/>
            <person name="Sloan W.T."/>
            <person name="Sungthong R."/>
        </authorList>
    </citation>
    <scope>NUCLEOTIDE SEQUENCE [LARGE SCALE GENOMIC DNA]</scope>
    <source>
        <strain evidence="6 7">DSM 40032</strain>
    </source>
</reference>
<evidence type="ECO:0000256" key="4">
    <source>
        <dbReference type="PROSITE-ProRule" id="PRU00335"/>
    </source>
</evidence>
<evidence type="ECO:0000313" key="7">
    <source>
        <dbReference type="Proteomes" id="UP000289482"/>
    </source>
</evidence>
<proteinExistence type="predicted"/>